<organism evidence="1 2">
    <name type="scientific">Protopolystoma xenopodis</name>
    <dbReference type="NCBI Taxonomy" id="117903"/>
    <lineage>
        <taxon>Eukaryota</taxon>
        <taxon>Metazoa</taxon>
        <taxon>Spiralia</taxon>
        <taxon>Lophotrochozoa</taxon>
        <taxon>Platyhelminthes</taxon>
        <taxon>Monogenea</taxon>
        <taxon>Polyopisthocotylea</taxon>
        <taxon>Polystomatidea</taxon>
        <taxon>Polystomatidae</taxon>
        <taxon>Protopolystoma</taxon>
    </lineage>
</organism>
<comment type="caution">
    <text evidence="1">The sequence shown here is derived from an EMBL/GenBank/DDBJ whole genome shotgun (WGS) entry which is preliminary data.</text>
</comment>
<keyword evidence="2" id="KW-1185">Reference proteome</keyword>
<evidence type="ECO:0000313" key="2">
    <source>
        <dbReference type="Proteomes" id="UP000784294"/>
    </source>
</evidence>
<evidence type="ECO:0000313" key="1">
    <source>
        <dbReference type="EMBL" id="VEL28338.1"/>
    </source>
</evidence>
<reference evidence="1" key="1">
    <citation type="submission" date="2018-11" db="EMBL/GenBank/DDBJ databases">
        <authorList>
            <consortium name="Pathogen Informatics"/>
        </authorList>
    </citation>
    <scope>NUCLEOTIDE SEQUENCE</scope>
</reference>
<gene>
    <name evidence="1" type="ORF">PXEA_LOCUS21778</name>
</gene>
<name>A0A448X582_9PLAT</name>
<proteinExistence type="predicted"/>
<dbReference type="OrthoDB" id="10071111at2759"/>
<dbReference type="Proteomes" id="UP000784294">
    <property type="component" value="Unassembled WGS sequence"/>
</dbReference>
<accession>A0A448X582</accession>
<dbReference type="EMBL" id="CAAALY010094225">
    <property type="protein sequence ID" value="VEL28338.1"/>
    <property type="molecule type" value="Genomic_DNA"/>
</dbReference>
<dbReference type="AlphaFoldDB" id="A0A448X582"/>
<sequence>MTFQNEFPGLTLSQLCVSERSIYVESGLIASLLGSNCSTPSRFPGSSHLLHAPSNLTDISYRGICLPTVAFCCLTFYVEVAFRLLDPNAIPTSINICRPFASNW</sequence>
<protein>
    <submittedName>
        <fullName evidence="1">Uncharacterized protein</fullName>
    </submittedName>
</protein>